<dbReference type="Pfam" id="PF00201">
    <property type="entry name" value="UDPGT"/>
    <property type="match status" value="1"/>
</dbReference>
<dbReference type="Gene3D" id="3.40.50.2000">
    <property type="entry name" value="Glycogen Phosphorylase B"/>
    <property type="match status" value="1"/>
</dbReference>
<dbReference type="AlphaFoldDB" id="M1CEC8"/>
<dbReference type="Gramene" id="PGSC0003DMT400065629">
    <property type="protein sequence ID" value="PGSC0003DMT400065629"/>
    <property type="gene ID" value="PGSC0003DMG400025532"/>
</dbReference>
<evidence type="ECO:0000256" key="2">
    <source>
        <dbReference type="ARBA" id="ARBA00022676"/>
    </source>
</evidence>
<feature type="region of interest" description="Disordered" evidence="4">
    <location>
        <begin position="60"/>
        <end position="123"/>
    </location>
</feature>
<dbReference type="PANTHER" id="PTHR48044:SF10">
    <property type="entry name" value="GLYCOSYLTRANSFERASE"/>
    <property type="match status" value="1"/>
</dbReference>
<dbReference type="Proteomes" id="UP000011115">
    <property type="component" value="Unassembled WGS sequence"/>
</dbReference>
<protein>
    <submittedName>
        <fullName evidence="5">Zeatin O-xylosyltransferase</fullName>
    </submittedName>
</protein>
<dbReference type="InParanoid" id="M1CEC8"/>
<evidence type="ECO:0000313" key="5">
    <source>
        <dbReference type="EnsemblPlants" id="PGSC0003DMT400065629"/>
    </source>
</evidence>
<dbReference type="InterPro" id="IPR002213">
    <property type="entry name" value="UDP_glucos_trans"/>
</dbReference>
<keyword evidence="3" id="KW-0808">Transferase</keyword>
<evidence type="ECO:0000256" key="1">
    <source>
        <dbReference type="ARBA" id="ARBA00009995"/>
    </source>
</evidence>
<reference evidence="6" key="1">
    <citation type="journal article" date="2011" name="Nature">
        <title>Genome sequence and analysis of the tuber crop potato.</title>
        <authorList>
            <consortium name="The Potato Genome Sequencing Consortium"/>
        </authorList>
    </citation>
    <scope>NUCLEOTIDE SEQUENCE [LARGE SCALE GENOMIC DNA]</scope>
    <source>
        <strain evidence="6">cv. DM1-3 516 R44</strain>
    </source>
</reference>
<dbReference type="HOGENOM" id="CLU_635229_0_0_1"/>
<keyword evidence="6" id="KW-1185">Reference proteome</keyword>
<keyword evidence="2" id="KW-0328">Glycosyltransferase</keyword>
<comment type="similarity">
    <text evidence="1">Belongs to the UDP-glycosyltransferase family.</text>
</comment>
<evidence type="ECO:0000256" key="3">
    <source>
        <dbReference type="ARBA" id="ARBA00022679"/>
    </source>
</evidence>
<dbReference type="GO" id="GO:0016138">
    <property type="term" value="P:glycoside biosynthetic process"/>
    <property type="evidence" value="ECO:0007669"/>
    <property type="project" value="UniProtKB-ARBA"/>
</dbReference>
<dbReference type="eggNOG" id="KOG1192">
    <property type="taxonomic scope" value="Eukaryota"/>
</dbReference>
<feature type="compositionally biased region" description="Basic and acidic residues" evidence="4">
    <location>
        <begin position="61"/>
        <end position="79"/>
    </location>
</feature>
<dbReference type="FunFam" id="3.40.50.2000:FF:000060">
    <property type="entry name" value="Glycosyltransferase"/>
    <property type="match status" value="1"/>
</dbReference>
<dbReference type="GO" id="GO:0035251">
    <property type="term" value="F:UDP-glucosyltransferase activity"/>
    <property type="evidence" value="ECO:0000318"/>
    <property type="project" value="GO_Central"/>
</dbReference>
<dbReference type="PANTHER" id="PTHR48044">
    <property type="entry name" value="GLYCOSYLTRANSFERASE"/>
    <property type="match status" value="1"/>
</dbReference>
<reference evidence="5" key="2">
    <citation type="submission" date="2015-06" db="UniProtKB">
        <authorList>
            <consortium name="EnsemblPlants"/>
        </authorList>
    </citation>
    <scope>IDENTIFICATION</scope>
    <source>
        <strain evidence="5">DM1-3 516 R44</strain>
    </source>
</reference>
<name>M1CEC8_SOLTU</name>
<dbReference type="EnsemblPlants" id="PGSC0003DMT400065629">
    <property type="protein sequence ID" value="PGSC0003DMT400065629"/>
    <property type="gene ID" value="PGSC0003DMG400025532"/>
</dbReference>
<proteinExistence type="inferred from homology"/>
<organism evidence="5 6">
    <name type="scientific">Solanum tuberosum</name>
    <name type="common">Potato</name>
    <dbReference type="NCBI Taxonomy" id="4113"/>
    <lineage>
        <taxon>Eukaryota</taxon>
        <taxon>Viridiplantae</taxon>
        <taxon>Streptophyta</taxon>
        <taxon>Embryophyta</taxon>
        <taxon>Tracheophyta</taxon>
        <taxon>Spermatophyta</taxon>
        <taxon>Magnoliopsida</taxon>
        <taxon>eudicotyledons</taxon>
        <taxon>Gunneridae</taxon>
        <taxon>Pentapetalae</taxon>
        <taxon>asterids</taxon>
        <taxon>lamiids</taxon>
        <taxon>Solanales</taxon>
        <taxon>Solanaceae</taxon>
        <taxon>Solanoideae</taxon>
        <taxon>Solaneae</taxon>
        <taxon>Solanum</taxon>
    </lineage>
</organism>
<evidence type="ECO:0000313" key="6">
    <source>
        <dbReference type="Proteomes" id="UP000011115"/>
    </source>
</evidence>
<feature type="compositionally biased region" description="Basic and acidic residues" evidence="4">
    <location>
        <begin position="105"/>
        <end position="122"/>
    </location>
</feature>
<evidence type="ECO:0000256" key="4">
    <source>
        <dbReference type="SAM" id="MobiDB-lite"/>
    </source>
</evidence>
<dbReference type="SUPFAM" id="SSF53756">
    <property type="entry name" value="UDP-Glycosyltransferase/glycogen phosphorylase"/>
    <property type="match status" value="1"/>
</dbReference>
<sequence length="432" mass="48670">MSITPAEAALPERQKAHQSLLNGLVVGFRQTNKDQLPCTGINIGTGVTIRHTNLERVPLTDLHKKISDRSNSKGRERARGRGRGRVAPNRDGAPVGDAPRNEASPLHHEEVEENVGQEKEVQAETTGIPPLDLVLAQQIMSFLKGLVTPGVLPSFQANQVPANPPIAITIPKDVTSLHNAESYIFNCVSVFFMYSSFICVPNGMPIPLDEDLLKKLPILEPDAPEEINKLVDFQLQYRDIRAIDLYNSNKILEEVMDLVMGLERSKQKFVWVFRDGDRGNIFSEETRRFELPDGFEERVDGFRLVVREWAPQLEILAHSSIEGFMRHCGWNSFIECITAGVPIAAWAMHSEQTINAFILTEILKTGLLVREWKKHEKLVTASAIENVTRKLMASEEGDEIRKRAEELGASVRESRERRCFSTGVIFFHCSYY</sequence>
<accession>M1CEC8</accession>
<dbReference type="CDD" id="cd03784">
    <property type="entry name" value="GT1_Gtf-like"/>
    <property type="match status" value="1"/>
</dbReference>
<dbReference type="PaxDb" id="4113-PGSC0003DMT400065629"/>